<dbReference type="InterPro" id="IPR027417">
    <property type="entry name" value="P-loop_NTPase"/>
</dbReference>
<keyword evidence="7" id="KW-0472">Membrane</keyword>
<feature type="non-terminal residue" evidence="10">
    <location>
        <position position="1"/>
    </location>
</feature>
<organism evidence="10 11">
    <name type="scientific">Serendipita indica (strain DSM 11827)</name>
    <name type="common">Root endophyte fungus</name>
    <name type="synonym">Piriformospora indica</name>
    <dbReference type="NCBI Taxonomy" id="1109443"/>
    <lineage>
        <taxon>Eukaryota</taxon>
        <taxon>Fungi</taxon>
        <taxon>Dikarya</taxon>
        <taxon>Basidiomycota</taxon>
        <taxon>Agaricomycotina</taxon>
        <taxon>Agaricomycetes</taxon>
        <taxon>Sebacinales</taxon>
        <taxon>Serendipitaceae</taxon>
        <taxon>Serendipita</taxon>
    </lineage>
</organism>
<dbReference type="Proteomes" id="UP000007148">
    <property type="component" value="Unassembled WGS sequence"/>
</dbReference>
<gene>
    <name evidence="10" type="ORF">PIIN_10597</name>
</gene>
<keyword evidence="5" id="KW-0256">Endoplasmic reticulum</keyword>
<dbReference type="PANTHER" id="PTHR48182">
    <property type="entry name" value="PROTEIN SERAC1"/>
    <property type="match status" value="1"/>
</dbReference>
<evidence type="ECO:0000256" key="2">
    <source>
        <dbReference type="ARBA" id="ARBA00004240"/>
    </source>
</evidence>
<dbReference type="eggNOG" id="KOG2029">
    <property type="taxonomic scope" value="Eukaryota"/>
</dbReference>
<feature type="domain" description="DUF676" evidence="9">
    <location>
        <begin position="63"/>
        <end position="197"/>
    </location>
</feature>
<dbReference type="SUPFAM" id="SSF53474">
    <property type="entry name" value="alpha/beta-Hydrolases"/>
    <property type="match status" value="1"/>
</dbReference>
<dbReference type="GO" id="GO:0005739">
    <property type="term" value="C:mitochondrion"/>
    <property type="evidence" value="ECO:0007669"/>
    <property type="project" value="UniProtKB-SubCell"/>
</dbReference>
<proteinExistence type="inferred from homology"/>
<evidence type="ECO:0000256" key="4">
    <source>
        <dbReference type="ARBA" id="ARBA00007920"/>
    </source>
</evidence>
<keyword evidence="11" id="KW-1185">Reference proteome</keyword>
<evidence type="ECO:0000256" key="8">
    <source>
        <dbReference type="SAM" id="MobiDB-lite"/>
    </source>
</evidence>
<comment type="similarity">
    <text evidence="4">Belongs to the putative lipase ROG1 family.</text>
</comment>
<evidence type="ECO:0000256" key="6">
    <source>
        <dbReference type="ARBA" id="ARBA00023128"/>
    </source>
</evidence>
<protein>
    <submittedName>
        <fullName evidence="10">Related to LipA and NB-ARC domain protein-Aspergillus clavatus</fullName>
    </submittedName>
</protein>
<comment type="caution">
    <text evidence="10">The sequence shown here is derived from an EMBL/GenBank/DDBJ whole genome shotgun (WGS) entry which is preliminary data.</text>
</comment>
<dbReference type="OMA" id="WATEEEN"/>
<dbReference type="GO" id="GO:0005783">
    <property type="term" value="C:endoplasmic reticulum"/>
    <property type="evidence" value="ECO:0007669"/>
    <property type="project" value="UniProtKB-SubCell"/>
</dbReference>
<dbReference type="Gene3D" id="3.40.50.300">
    <property type="entry name" value="P-loop containing nucleotide triphosphate hydrolases"/>
    <property type="match status" value="1"/>
</dbReference>
<dbReference type="PANTHER" id="PTHR48182:SF2">
    <property type="entry name" value="PROTEIN SERAC1"/>
    <property type="match status" value="1"/>
</dbReference>
<dbReference type="SUPFAM" id="SSF52540">
    <property type="entry name" value="P-loop containing nucleoside triphosphate hydrolases"/>
    <property type="match status" value="1"/>
</dbReference>
<evidence type="ECO:0000256" key="3">
    <source>
        <dbReference type="ARBA" id="ARBA00004370"/>
    </source>
</evidence>
<dbReference type="InterPro" id="IPR007751">
    <property type="entry name" value="DUF676_lipase-like"/>
</dbReference>
<accession>G4TZ63</accession>
<dbReference type="GO" id="GO:0016020">
    <property type="term" value="C:membrane"/>
    <property type="evidence" value="ECO:0007669"/>
    <property type="project" value="UniProtKB-SubCell"/>
</dbReference>
<dbReference type="Gene3D" id="3.40.50.1820">
    <property type="entry name" value="alpha/beta hydrolase"/>
    <property type="match status" value="1"/>
</dbReference>
<dbReference type="InterPro" id="IPR052374">
    <property type="entry name" value="SERAC1"/>
</dbReference>
<evidence type="ECO:0000256" key="1">
    <source>
        <dbReference type="ARBA" id="ARBA00004173"/>
    </source>
</evidence>
<reference evidence="10 11" key="1">
    <citation type="journal article" date="2011" name="PLoS Pathog.">
        <title>Endophytic Life Strategies Decoded by Genome and Transcriptome Analyses of the Mutualistic Root Symbiont Piriformospora indica.</title>
        <authorList>
            <person name="Zuccaro A."/>
            <person name="Lahrmann U."/>
            <person name="Guldener U."/>
            <person name="Langen G."/>
            <person name="Pfiffi S."/>
            <person name="Biedenkopf D."/>
            <person name="Wong P."/>
            <person name="Samans B."/>
            <person name="Grimm C."/>
            <person name="Basiewicz M."/>
            <person name="Murat C."/>
            <person name="Martin F."/>
            <person name="Kogel K.H."/>
        </authorList>
    </citation>
    <scope>NUCLEOTIDE SEQUENCE [LARGE SCALE GENOMIC DNA]</scope>
    <source>
        <strain evidence="10 11">DSM 11827</strain>
    </source>
</reference>
<sequence length="419" mass="46866">MKDASSPCQSRAPPTLVSHRLGQERSVPGLDLSKPSPSRTKSKKDDLGFLELASGTDPIVDIIAIHGLDGHRERTWTAENGILWLRDLLKADIPNARILAYGYDADTRSRECISTQTIYQHADKLLKSLSRQRRDHPRRPIIFIAHSLGGIVLKQALGLCHSETVGSKNDFRDILVSTHAVLFFGTPHFGDKGVELLQTMNRLLSVHLKTTKVIVRNLKENSSALDNIQRLYTSASKEIETVLFYEIVPYNSATIAGDRQAIERGLDADHCEMVKFPNSGHVNYATVLSSLKQHVEGATAGVAKKWCTEDAYRDLANREDRSPNEVVLPKPRLTVSRNYIDRPRIQSLITQHLFPSSLVRRQPWCILHGIGGAGKTQLATKWIRDNENKFTRVIFVDASSQTQLEKDLGLSVHCLGPEY</sequence>
<evidence type="ECO:0000313" key="10">
    <source>
        <dbReference type="EMBL" id="CCA76606.1"/>
    </source>
</evidence>
<evidence type="ECO:0000259" key="9">
    <source>
        <dbReference type="Pfam" id="PF05057"/>
    </source>
</evidence>
<feature type="region of interest" description="Disordered" evidence="8">
    <location>
        <begin position="1"/>
        <end position="45"/>
    </location>
</feature>
<evidence type="ECO:0000256" key="5">
    <source>
        <dbReference type="ARBA" id="ARBA00022824"/>
    </source>
</evidence>
<dbReference type="AlphaFoldDB" id="G4TZ63"/>
<dbReference type="OrthoDB" id="1658288at2759"/>
<evidence type="ECO:0000256" key="7">
    <source>
        <dbReference type="ARBA" id="ARBA00023136"/>
    </source>
</evidence>
<dbReference type="Pfam" id="PF05057">
    <property type="entry name" value="DUF676"/>
    <property type="match status" value="1"/>
</dbReference>
<dbReference type="InParanoid" id="G4TZ63"/>
<comment type="subcellular location">
    <subcellularLocation>
        <location evidence="2">Endoplasmic reticulum</location>
    </subcellularLocation>
    <subcellularLocation>
        <location evidence="3">Membrane</location>
    </subcellularLocation>
    <subcellularLocation>
        <location evidence="1">Mitochondrion</location>
    </subcellularLocation>
</comment>
<dbReference type="InterPro" id="IPR029058">
    <property type="entry name" value="AB_hydrolase_fold"/>
</dbReference>
<dbReference type="EMBL" id="CAFZ01000864">
    <property type="protein sequence ID" value="CCA76606.1"/>
    <property type="molecule type" value="Genomic_DNA"/>
</dbReference>
<evidence type="ECO:0000313" key="11">
    <source>
        <dbReference type="Proteomes" id="UP000007148"/>
    </source>
</evidence>
<dbReference type="HOGENOM" id="CLU_000288_125_13_1"/>
<keyword evidence="6" id="KW-0496">Mitochondrion</keyword>
<name>G4TZ63_SERID</name>